<dbReference type="InterPro" id="IPR002797">
    <property type="entry name" value="Polysacc_synth"/>
</dbReference>
<evidence type="ECO:0000256" key="5">
    <source>
        <dbReference type="ARBA" id="ARBA00023136"/>
    </source>
</evidence>
<dbReference type="GO" id="GO:0005886">
    <property type="term" value="C:plasma membrane"/>
    <property type="evidence" value="ECO:0007669"/>
    <property type="project" value="UniProtKB-SubCell"/>
</dbReference>
<evidence type="ECO:0000256" key="1">
    <source>
        <dbReference type="ARBA" id="ARBA00004651"/>
    </source>
</evidence>
<gene>
    <name evidence="7" type="ORF">CSV91_02880</name>
</gene>
<dbReference type="RefSeq" id="WP_099431735.1">
    <property type="nucleotide sequence ID" value="NZ_CP024160.1"/>
</dbReference>
<comment type="subcellular location">
    <subcellularLocation>
        <location evidence="1">Cell membrane</location>
        <topology evidence="1">Multi-pass membrane protein</topology>
    </subcellularLocation>
</comment>
<protein>
    <submittedName>
        <fullName evidence="7">Uncharacterized protein</fullName>
    </submittedName>
</protein>
<dbReference type="EMBL" id="CP024160">
    <property type="protein sequence ID" value="ATP53573.1"/>
    <property type="molecule type" value="Genomic_DNA"/>
</dbReference>
<name>A0A2D1TW27_9ACTN</name>
<feature type="transmembrane region" description="Helical" evidence="6">
    <location>
        <begin position="12"/>
        <end position="32"/>
    </location>
</feature>
<feature type="transmembrane region" description="Helical" evidence="6">
    <location>
        <begin position="38"/>
        <end position="62"/>
    </location>
</feature>
<evidence type="ECO:0000256" key="4">
    <source>
        <dbReference type="ARBA" id="ARBA00022989"/>
    </source>
</evidence>
<keyword evidence="3 6" id="KW-0812">Transmembrane</keyword>
<dbReference type="PANTHER" id="PTHR30250:SF11">
    <property type="entry name" value="O-ANTIGEN TRANSPORTER-RELATED"/>
    <property type="match status" value="1"/>
</dbReference>
<keyword evidence="2" id="KW-1003">Cell membrane</keyword>
<organism evidence="7 8">
    <name type="scientific">Collinsella aerofaciens</name>
    <dbReference type="NCBI Taxonomy" id="74426"/>
    <lineage>
        <taxon>Bacteria</taxon>
        <taxon>Bacillati</taxon>
        <taxon>Actinomycetota</taxon>
        <taxon>Coriobacteriia</taxon>
        <taxon>Coriobacteriales</taxon>
        <taxon>Coriobacteriaceae</taxon>
        <taxon>Collinsella</taxon>
    </lineage>
</organism>
<feature type="transmembrane region" description="Helical" evidence="6">
    <location>
        <begin position="330"/>
        <end position="352"/>
    </location>
</feature>
<evidence type="ECO:0000256" key="3">
    <source>
        <dbReference type="ARBA" id="ARBA00022692"/>
    </source>
</evidence>
<evidence type="ECO:0000313" key="8">
    <source>
        <dbReference type="Proteomes" id="UP000225608"/>
    </source>
</evidence>
<dbReference type="AlphaFoldDB" id="A0A2D1TW27"/>
<dbReference type="PANTHER" id="PTHR30250">
    <property type="entry name" value="PST FAMILY PREDICTED COLANIC ACID TRANSPORTER"/>
    <property type="match status" value="1"/>
</dbReference>
<dbReference type="KEGG" id="caer:CSV91_02880"/>
<feature type="transmembrane region" description="Helical" evidence="6">
    <location>
        <begin position="288"/>
        <end position="310"/>
    </location>
</feature>
<dbReference type="InterPro" id="IPR050833">
    <property type="entry name" value="Poly_Biosynth_Transport"/>
</dbReference>
<accession>A0A2D1TW27</accession>
<feature type="transmembrane region" description="Helical" evidence="6">
    <location>
        <begin position="145"/>
        <end position="165"/>
    </location>
</feature>
<reference evidence="7 8" key="1">
    <citation type="submission" date="2017-10" db="EMBL/GenBank/DDBJ databases">
        <title>Complete genome sequence of Collinsella aerofaciens isolated from the gut of a healthy adult Indian.</title>
        <authorList>
            <person name="Bag S."/>
            <person name="Ghosh T.S."/>
            <person name="Das B."/>
        </authorList>
    </citation>
    <scope>NUCLEOTIDE SEQUENCE [LARGE SCALE GENOMIC DNA]</scope>
    <source>
        <strain evidence="8">indica</strain>
    </source>
</reference>
<feature type="transmembrane region" description="Helical" evidence="6">
    <location>
        <begin position="171"/>
        <end position="194"/>
    </location>
</feature>
<evidence type="ECO:0000256" key="6">
    <source>
        <dbReference type="SAM" id="Phobius"/>
    </source>
</evidence>
<keyword evidence="5 6" id="KW-0472">Membrane</keyword>
<feature type="transmembrane region" description="Helical" evidence="6">
    <location>
        <begin position="83"/>
        <end position="107"/>
    </location>
</feature>
<evidence type="ECO:0000313" key="7">
    <source>
        <dbReference type="EMBL" id="ATP53573.1"/>
    </source>
</evidence>
<dbReference type="Proteomes" id="UP000225608">
    <property type="component" value="Chromosome"/>
</dbReference>
<evidence type="ECO:0000256" key="2">
    <source>
        <dbReference type="ARBA" id="ARBA00022475"/>
    </source>
</evidence>
<feature type="transmembrane region" description="Helical" evidence="6">
    <location>
        <begin position="119"/>
        <end position="138"/>
    </location>
</feature>
<dbReference type="CDD" id="cd13128">
    <property type="entry name" value="MATE_Wzx_like"/>
    <property type="match status" value="1"/>
</dbReference>
<sequence length="412" mass="44827">MFKESKFIKNAGWLMVLQGVNIIVPFLTVPYVTRIFGASNYGIFAVALNWVTYFQMIVEYGFDLSATRRVVRVADDPKKLGSLVSAVVIARLLLVAICLAVTGVLAVTCAATGEQLGCMIVLFSMLVGIALQLNWLFLGLQDMKFITVATALARVASAVLIVLMVNRADQLLLYSFLYSFTFLLSGLLTQMFAWKKYHVRFAPISLKDVCEAFKDGFPLFLSYAASKIISNVGVTVLSVFQTAAVVGSYSVALKIPQIINMMFSPVSQALYPRVNEVCLRSKSGAKRYVLKLAIPVIGGFAVCLTVIVLLRRPLVGFLFGEDYLSCADTLIPLAIWVILGVVNNFLGVQLLIPFGYQDIYSKLILADSILSLVLNIALGAVFGAMGVASAVAIAEAVLTVLLHFNLRKVSAD</sequence>
<dbReference type="Pfam" id="PF01943">
    <property type="entry name" value="Polysacc_synt"/>
    <property type="match status" value="1"/>
</dbReference>
<proteinExistence type="predicted"/>
<keyword evidence="4 6" id="KW-1133">Transmembrane helix</keyword>